<feature type="transmembrane region" description="Helical" evidence="7">
    <location>
        <begin position="59"/>
        <end position="79"/>
    </location>
</feature>
<evidence type="ECO:0000256" key="2">
    <source>
        <dbReference type="ARBA" id="ARBA00005551"/>
    </source>
</evidence>
<proteinExistence type="inferred from homology"/>
<organism evidence="9 10">
    <name type="scientific">Halospeciosus flavus</name>
    <dbReference type="NCBI Taxonomy" id="3032283"/>
    <lineage>
        <taxon>Archaea</taxon>
        <taxon>Methanobacteriati</taxon>
        <taxon>Methanobacteriota</taxon>
        <taxon>Stenosarchaea group</taxon>
        <taxon>Halobacteria</taxon>
        <taxon>Halobacteriales</taxon>
        <taxon>Halobacteriaceae</taxon>
        <taxon>Halospeciosus</taxon>
    </lineage>
</organism>
<keyword evidence="6 7" id="KW-0472">Membrane</keyword>
<feature type="transmembrane region" description="Helical" evidence="7">
    <location>
        <begin position="364"/>
        <end position="383"/>
    </location>
</feature>
<dbReference type="PANTHER" id="PTHR42751">
    <property type="entry name" value="SODIUM/HYDROGEN EXCHANGER FAMILY/TRKA DOMAIN PROTEIN"/>
    <property type="match status" value="1"/>
</dbReference>
<keyword evidence="10" id="KW-1185">Reference proteome</keyword>
<feature type="domain" description="Cation/H+ exchanger transmembrane" evidence="8">
    <location>
        <begin position="12"/>
        <end position="382"/>
    </location>
</feature>
<sequence length="396" mass="41440">MAETLLFEVGVMFAAIAAVSFVASRLSVSPIPLYIVVGMALNQFVVGRLDLPYVHASDFVTVGAELGIVLLLFFLGLEFNVERLLADRQRIGTAGVVDFAVNFGVGFVLGFLLFGGVVPAMLIAGIVYVSSSAIITKTLLDLGWIANPESGPLLGTLVFEDLVIAGYLALVSAILFGGGSVGEIARSLGGAFGFILLLVLLVYFGTAALERLLETTSAEYFVLRALGVTVLIAGAALVAGVSEAVAAFFVGMAFSSTSYAHELEESLSPIRDTFAAVFFFWIGLVTDPLSFLGVLDLVAAAVLVTAPAKVVSGFFGGRAYALDDRRSLRVGLAMVTRGEFSLILGSVALAGAGGVLAVQTAEAISAFAVGYVLVMSVLGTLLMQESKRFERFVTLD</sequence>
<dbReference type="InterPro" id="IPR038770">
    <property type="entry name" value="Na+/solute_symporter_sf"/>
</dbReference>
<keyword evidence="3" id="KW-0813">Transport</keyword>
<dbReference type="Proteomes" id="UP001596447">
    <property type="component" value="Unassembled WGS sequence"/>
</dbReference>
<dbReference type="PANTHER" id="PTHR42751:SF4">
    <property type="entry name" value="K(+)_H(+) ANTIPORTER SUBUNIT KHTU"/>
    <property type="match status" value="1"/>
</dbReference>
<comment type="caution">
    <text evidence="9">The sequence shown here is derived from an EMBL/GenBank/DDBJ whole genome shotgun (WGS) entry which is preliminary data.</text>
</comment>
<dbReference type="EMBL" id="JBHTAR010000011">
    <property type="protein sequence ID" value="MFC7198981.1"/>
    <property type="molecule type" value="Genomic_DNA"/>
</dbReference>
<dbReference type="Gene3D" id="1.20.1530.20">
    <property type="match status" value="1"/>
</dbReference>
<evidence type="ECO:0000313" key="10">
    <source>
        <dbReference type="Proteomes" id="UP001596447"/>
    </source>
</evidence>
<name>A0ABD5Z1D5_9EURY</name>
<feature type="transmembrane region" description="Helical" evidence="7">
    <location>
        <begin position="297"/>
        <end position="320"/>
    </location>
</feature>
<feature type="transmembrane region" description="Helical" evidence="7">
    <location>
        <begin position="6"/>
        <end position="24"/>
    </location>
</feature>
<feature type="transmembrane region" description="Helical" evidence="7">
    <location>
        <begin position="340"/>
        <end position="358"/>
    </location>
</feature>
<feature type="transmembrane region" description="Helical" evidence="7">
    <location>
        <begin position="91"/>
        <end position="114"/>
    </location>
</feature>
<dbReference type="RefSeq" id="WP_279528932.1">
    <property type="nucleotide sequence ID" value="NZ_CP122312.1"/>
</dbReference>
<dbReference type="InterPro" id="IPR006153">
    <property type="entry name" value="Cation/H_exchanger_TM"/>
</dbReference>
<evidence type="ECO:0000256" key="6">
    <source>
        <dbReference type="ARBA" id="ARBA00023136"/>
    </source>
</evidence>
<comment type="subcellular location">
    <subcellularLocation>
        <location evidence="1">Membrane</location>
        <topology evidence="1">Multi-pass membrane protein</topology>
    </subcellularLocation>
</comment>
<feature type="transmembrane region" description="Helical" evidence="7">
    <location>
        <begin position="31"/>
        <end position="47"/>
    </location>
</feature>
<dbReference type="GO" id="GO:0016020">
    <property type="term" value="C:membrane"/>
    <property type="evidence" value="ECO:0007669"/>
    <property type="project" value="UniProtKB-SubCell"/>
</dbReference>
<keyword evidence="5 7" id="KW-1133">Transmembrane helix</keyword>
<protein>
    <submittedName>
        <fullName evidence="9">Cation:proton antiporter</fullName>
    </submittedName>
</protein>
<evidence type="ECO:0000256" key="1">
    <source>
        <dbReference type="ARBA" id="ARBA00004141"/>
    </source>
</evidence>
<evidence type="ECO:0000259" key="8">
    <source>
        <dbReference type="Pfam" id="PF00999"/>
    </source>
</evidence>
<keyword evidence="4 7" id="KW-0812">Transmembrane</keyword>
<feature type="transmembrane region" description="Helical" evidence="7">
    <location>
        <begin position="152"/>
        <end position="176"/>
    </location>
</feature>
<evidence type="ECO:0000256" key="3">
    <source>
        <dbReference type="ARBA" id="ARBA00022448"/>
    </source>
</evidence>
<evidence type="ECO:0000256" key="5">
    <source>
        <dbReference type="ARBA" id="ARBA00022989"/>
    </source>
</evidence>
<evidence type="ECO:0000256" key="7">
    <source>
        <dbReference type="SAM" id="Phobius"/>
    </source>
</evidence>
<dbReference type="Pfam" id="PF00999">
    <property type="entry name" value="Na_H_Exchanger"/>
    <property type="match status" value="1"/>
</dbReference>
<evidence type="ECO:0000256" key="4">
    <source>
        <dbReference type="ARBA" id="ARBA00022692"/>
    </source>
</evidence>
<gene>
    <name evidence="9" type="ORF">ACFQJ9_06050</name>
</gene>
<reference evidence="9 10" key="1">
    <citation type="journal article" date="2019" name="Int. J. Syst. Evol. Microbiol.">
        <title>The Global Catalogue of Microorganisms (GCM) 10K type strain sequencing project: providing services to taxonomists for standard genome sequencing and annotation.</title>
        <authorList>
            <consortium name="The Broad Institute Genomics Platform"/>
            <consortium name="The Broad Institute Genome Sequencing Center for Infectious Disease"/>
            <person name="Wu L."/>
            <person name="Ma J."/>
        </authorList>
    </citation>
    <scope>NUCLEOTIDE SEQUENCE [LARGE SCALE GENOMIC DNA]</scope>
    <source>
        <strain evidence="9 10">XZGYJ-43</strain>
    </source>
</reference>
<accession>A0ABD5Z1D5</accession>
<comment type="similarity">
    <text evidence="2">Belongs to the monovalent cation:proton antiporter 2 (CPA2) transporter (TC 2.A.37) family.</text>
</comment>
<feature type="transmembrane region" description="Helical" evidence="7">
    <location>
        <begin position="188"/>
        <end position="209"/>
    </location>
</feature>
<evidence type="ECO:0000313" key="9">
    <source>
        <dbReference type="EMBL" id="MFC7198981.1"/>
    </source>
</evidence>
<dbReference type="AlphaFoldDB" id="A0ABD5Z1D5"/>
<feature type="transmembrane region" description="Helical" evidence="7">
    <location>
        <begin position="273"/>
        <end position="291"/>
    </location>
</feature>